<dbReference type="EMBL" id="CP110432">
    <property type="protein sequence ID" value="WAQ90122.1"/>
    <property type="molecule type" value="Genomic_DNA"/>
</dbReference>
<evidence type="ECO:0000313" key="2">
    <source>
        <dbReference type="EMBL" id="WAQ90122.1"/>
    </source>
</evidence>
<dbReference type="GeneID" id="77802579"/>
<dbReference type="Proteomes" id="UP001164743">
    <property type="component" value="Chromosome 12A"/>
</dbReference>
<accession>A0ABY7D1I4</accession>
<gene>
    <name evidence="2" type="ORF">PtA15_12A107</name>
</gene>
<protein>
    <submittedName>
        <fullName evidence="2">Uncharacterized protein</fullName>
    </submittedName>
</protein>
<sequence>MLKFKYSIDNLYAYGFIKSALLQQLRKQQQGAKSWGTKYGRLEDSEEDNKGAGYGAQEEDTGSDKSAADASSIMQLESIQITIAIHLRQFTELRLDIISALSTQQDCKPPLLNFSVFCIHTTKTSSNLLPSSAVVVPPPALQTPAKQNQGQPGLLVLQVRRLDLHTPATTFVKLIARADILALPPIFSINFVQRFFAYHVAAALVLLFEHNMHPLPDSLLARTRRLKLCLDTPWETLQATFLKAAWFALTAKYDGAAAASFSLLEGDGEEKKIFNKIAKIFICPHSSTWLLALFWSVVKGSYALKRLAKS</sequence>
<organism evidence="2 3">
    <name type="scientific">Puccinia triticina</name>
    <dbReference type="NCBI Taxonomy" id="208348"/>
    <lineage>
        <taxon>Eukaryota</taxon>
        <taxon>Fungi</taxon>
        <taxon>Dikarya</taxon>
        <taxon>Basidiomycota</taxon>
        <taxon>Pucciniomycotina</taxon>
        <taxon>Pucciniomycetes</taxon>
        <taxon>Pucciniales</taxon>
        <taxon>Pucciniaceae</taxon>
        <taxon>Puccinia</taxon>
    </lineage>
</organism>
<dbReference type="RefSeq" id="XP_053025677.1">
    <property type="nucleotide sequence ID" value="XM_053161684.1"/>
</dbReference>
<evidence type="ECO:0000313" key="3">
    <source>
        <dbReference type="Proteomes" id="UP001164743"/>
    </source>
</evidence>
<name>A0ABY7D1I4_9BASI</name>
<reference evidence="2" key="1">
    <citation type="submission" date="2022-10" db="EMBL/GenBank/DDBJ databases">
        <title>Puccinia triticina Genome sequencing and assembly.</title>
        <authorList>
            <person name="Li C."/>
        </authorList>
    </citation>
    <scope>NUCLEOTIDE SEQUENCE</scope>
    <source>
        <strain evidence="2">Pt15</strain>
    </source>
</reference>
<evidence type="ECO:0000256" key="1">
    <source>
        <dbReference type="SAM" id="MobiDB-lite"/>
    </source>
</evidence>
<feature type="region of interest" description="Disordered" evidence="1">
    <location>
        <begin position="36"/>
        <end position="68"/>
    </location>
</feature>
<keyword evidence="3" id="KW-1185">Reference proteome</keyword>
<proteinExistence type="predicted"/>